<dbReference type="PANTHER" id="PTHR43437:SF3">
    <property type="entry name" value="HYDROXYACYL-THIOESTER DEHYDRATASE TYPE 2, MITOCHONDRIAL"/>
    <property type="match status" value="1"/>
</dbReference>
<dbReference type="CDD" id="cd03449">
    <property type="entry name" value="R_hydratase"/>
    <property type="match status" value="1"/>
</dbReference>
<dbReference type="SUPFAM" id="SSF54637">
    <property type="entry name" value="Thioesterase/thiol ester dehydrase-isomerase"/>
    <property type="match status" value="1"/>
</dbReference>
<dbReference type="PANTHER" id="PTHR43437">
    <property type="entry name" value="HYDROXYACYL-THIOESTER DEHYDRATASE TYPE 2, MITOCHONDRIAL-RELATED"/>
    <property type="match status" value="1"/>
</dbReference>
<dbReference type="RefSeq" id="WP_048513175.1">
    <property type="nucleotide sequence ID" value="NZ_FUXD01000006.1"/>
</dbReference>
<evidence type="ECO:0000313" key="3">
    <source>
        <dbReference type="Proteomes" id="UP000036503"/>
    </source>
</evidence>
<dbReference type="AlphaFoldDB" id="A0A0J6WY32"/>
<evidence type="ECO:0000259" key="1">
    <source>
        <dbReference type="Pfam" id="PF01575"/>
    </source>
</evidence>
<keyword evidence="3" id="KW-1185">Reference proteome</keyword>
<dbReference type="InParanoid" id="A0A0J6WY32"/>
<proteinExistence type="predicted"/>
<dbReference type="Pfam" id="PF01575">
    <property type="entry name" value="MaoC_dehydratas"/>
    <property type="match status" value="1"/>
</dbReference>
<keyword evidence="2" id="KW-0808">Transferase</keyword>
<gene>
    <name evidence="2" type="ORF">AB840_02085</name>
</gene>
<reference evidence="2 3" key="1">
    <citation type="submission" date="2015-06" db="EMBL/GenBank/DDBJ databases">
        <title>Draft genome sequence of beer spoilage bacterium Megasphaera cerevisiae type strain 20462.</title>
        <authorList>
            <person name="Kutumbaka K."/>
            <person name="Pasmowitz J."/>
            <person name="Mategko J."/>
            <person name="Reyes D."/>
            <person name="Friedrich A."/>
            <person name="Han S."/>
            <person name="Martens-Habbena W."/>
            <person name="Neal-McKinney J."/>
            <person name="Janagama H.K."/>
            <person name="Nadala C."/>
            <person name="Samadpour M."/>
        </authorList>
    </citation>
    <scope>NUCLEOTIDE SEQUENCE [LARGE SCALE GENOMIC DNA]</scope>
    <source>
        <strain evidence="2 3">DSM 20462</strain>
    </source>
</reference>
<feature type="domain" description="MaoC-like" evidence="1">
    <location>
        <begin position="104"/>
        <end position="197"/>
    </location>
</feature>
<dbReference type="InterPro" id="IPR029069">
    <property type="entry name" value="HotDog_dom_sf"/>
</dbReference>
<name>A0A0J6WY32_9FIRM</name>
<dbReference type="STRING" id="39029.BSR42_03060"/>
<dbReference type="Gene3D" id="3.10.129.10">
    <property type="entry name" value="Hotdog Thioesterase"/>
    <property type="match status" value="1"/>
</dbReference>
<dbReference type="Proteomes" id="UP000036503">
    <property type="component" value="Unassembled WGS sequence"/>
</dbReference>
<sequence length="240" mass="26256">MKILIKYCGGCNSRYDRTREVKKLLEQFPQHTFVYAAGPEIYDICLLVCGCMTSCASAEGIAAKRICKLCTPREFTDFAAELQAHTTPIVRKKKRLSIGDHASLTKTFTAADIAAFAALTGDYGKLHTDPAFASQYGFGRPVVHGVLTGSLISSVMGMQLPGDGTILMDEQLRFTAPVYAGDTITATVTLQHAAEKKRWFTGELRGTCRNQDGILVADGICHQLMPKTLFEIETRIPGKD</sequence>
<dbReference type="OrthoDB" id="9801625at2"/>
<dbReference type="InterPro" id="IPR050965">
    <property type="entry name" value="UPF0336/Enoyl-CoA_hydratase"/>
</dbReference>
<comment type="caution">
    <text evidence="2">The sequence shown here is derived from an EMBL/GenBank/DDBJ whole genome shotgun (WGS) entry which is preliminary data.</text>
</comment>
<dbReference type="EMBL" id="LEKT01000004">
    <property type="protein sequence ID" value="KMO87524.1"/>
    <property type="molecule type" value="Genomic_DNA"/>
</dbReference>
<dbReference type="GO" id="GO:0006633">
    <property type="term" value="P:fatty acid biosynthetic process"/>
    <property type="evidence" value="ECO:0007669"/>
    <property type="project" value="TreeGrafter"/>
</dbReference>
<protein>
    <submittedName>
        <fullName evidence="2">Bifunctional enoyl-CoA hydratase/phosphate acetyltransferase</fullName>
    </submittedName>
</protein>
<dbReference type="GO" id="GO:0016740">
    <property type="term" value="F:transferase activity"/>
    <property type="evidence" value="ECO:0007669"/>
    <property type="project" value="UniProtKB-KW"/>
</dbReference>
<organism evidence="2 3">
    <name type="scientific">Megasphaera cerevisiae DSM 20462</name>
    <dbReference type="NCBI Taxonomy" id="1122219"/>
    <lineage>
        <taxon>Bacteria</taxon>
        <taxon>Bacillati</taxon>
        <taxon>Bacillota</taxon>
        <taxon>Negativicutes</taxon>
        <taxon>Veillonellales</taxon>
        <taxon>Veillonellaceae</taxon>
        <taxon>Megasphaera</taxon>
    </lineage>
</organism>
<accession>A0A0J6WY32</accession>
<evidence type="ECO:0000313" key="2">
    <source>
        <dbReference type="EMBL" id="KMO87524.1"/>
    </source>
</evidence>
<dbReference type="GO" id="GO:0019171">
    <property type="term" value="F:(3R)-hydroxyacyl-[acyl-carrier-protein] dehydratase activity"/>
    <property type="evidence" value="ECO:0007669"/>
    <property type="project" value="TreeGrafter"/>
</dbReference>
<dbReference type="InterPro" id="IPR002539">
    <property type="entry name" value="MaoC-like_dom"/>
</dbReference>
<dbReference type="PATRIC" id="fig|1122219.3.peg.1657"/>